<gene>
    <name evidence="7" type="ORF">PLOB_00009577</name>
</gene>
<keyword evidence="4" id="KW-0804">Transcription</keyword>
<evidence type="ECO:0000256" key="4">
    <source>
        <dbReference type="ARBA" id="ARBA00023163"/>
    </source>
</evidence>
<evidence type="ECO:0000313" key="7">
    <source>
        <dbReference type="EMBL" id="CAH3169095.1"/>
    </source>
</evidence>
<evidence type="ECO:0000256" key="5">
    <source>
        <dbReference type="ARBA" id="ARBA00023242"/>
    </source>
</evidence>
<protein>
    <submittedName>
        <fullName evidence="7">Uncharacterized protein</fullName>
    </submittedName>
</protein>
<accession>A0ABN8QV20</accession>
<keyword evidence="2" id="KW-0805">Transcription regulation</keyword>
<reference evidence="7 8" key="1">
    <citation type="submission" date="2022-05" db="EMBL/GenBank/DDBJ databases">
        <authorList>
            <consortium name="Genoscope - CEA"/>
            <person name="William W."/>
        </authorList>
    </citation>
    <scope>NUCLEOTIDE SEQUENCE [LARGE SCALE GENOMIC DNA]</scope>
</reference>
<dbReference type="PROSITE" id="PS51152">
    <property type="entry name" value="NFYA_HAP2_2"/>
    <property type="match status" value="1"/>
</dbReference>
<proteinExistence type="predicted"/>
<evidence type="ECO:0000256" key="6">
    <source>
        <dbReference type="SAM" id="MobiDB-lite"/>
    </source>
</evidence>
<keyword evidence="8" id="KW-1185">Reference proteome</keyword>
<comment type="caution">
    <text evidence="7">The sequence shown here is derived from an EMBL/GenBank/DDBJ whole genome shotgun (WGS) entry which is preliminary data.</text>
</comment>
<dbReference type="Proteomes" id="UP001159405">
    <property type="component" value="Unassembled WGS sequence"/>
</dbReference>
<dbReference type="InterPro" id="IPR001289">
    <property type="entry name" value="NFYA"/>
</dbReference>
<dbReference type="EMBL" id="CALNXK010000148">
    <property type="protein sequence ID" value="CAH3169095.1"/>
    <property type="molecule type" value="Genomic_DNA"/>
</dbReference>
<feature type="compositionally biased region" description="Basic residues" evidence="6">
    <location>
        <begin position="60"/>
        <end position="83"/>
    </location>
</feature>
<sequence length="124" mass="13713">DAEGQTTKRNENSTQMYEAQLVDVPLVNSEGKMLLPPAELGKGCPTPVYANPRQVLRILKRREAKKRLARSGKLKNRAKRDKKRAGNQDGKTDSDGASPKKSVKKFPTICTAAVINHTARNSDR</sequence>
<evidence type="ECO:0000256" key="2">
    <source>
        <dbReference type="ARBA" id="ARBA00023015"/>
    </source>
</evidence>
<dbReference type="Gene3D" id="6.10.250.2430">
    <property type="match status" value="1"/>
</dbReference>
<keyword evidence="5" id="KW-0539">Nucleus</keyword>
<comment type="subcellular location">
    <subcellularLocation>
        <location evidence="1">Nucleus</location>
    </subcellularLocation>
</comment>
<feature type="compositionally biased region" description="Basic and acidic residues" evidence="6">
    <location>
        <begin position="84"/>
        <end position="94"/>
    </location>
</feature>
<feature type="region of interest" description="Disordered" evidence="6">
    <location>
        <begin position="60"/>
        <end position="104"/>
    </location>
</feature>
<evidence type="ECO:0000313" key="8">
    <source>
        <dbReference type="Proteomes" id="UP001159405"/>
    </source>
</evidence>
<name>A0ABN8QV20_9CNID</name>
<feature type="non-terminal residue" evidence="7">
    <location>
        <position position="1"/>
    </location>
</feature>
<evidence type="ECO:0000256" key="1">
    <source>
        <dbReference type="ARBA" id="ARBA00004123"/>
    </source>
</evidence>
<organism evidence="7 8">
    <name type="scientific">Porites lobata</name>
    <dbReference type="NCBI Taxonomy" id="104759"/>
    <lineage>
        <taxon>Eukaryota</taxon>
        <taxon>Metazoa</taxon>
        <taxon>Cnidaria</taxon>
        <taxon>Anthozoa</taxon>
        <taxon>Hexacorallia</taxon>
        <taxon>Scleractinia</taxon>
        <taxon>Fungiina</taxon>
        <taxon>Poritidae</taxon>
        <taxon>Porites</taxon>
    </lineage>
</organism>
<keyword evidence="3" id="KW-0238">DNA-binding</keyword>
<evidence type="ECO:0000256" key="3">
    <source>
        <dbReference type="ARBA" id="ARBA00023125"/>
    </source>
</evidence>